<dbReference type="SMART" id="SM00398">
    <property type="entry name" value="HMG"/>
    <property type="match status" value="1"/>
</dbReference>
<feature type="domain" description="HMG box" evidence="5">
    <location>
        <begin position="69"/>
        <end position="137"/>
    </location>
</feature>
<dbReference type="InterPro" id="IPR009071">
    <property type="entry name" value="HMG_box_dom"/>
</dbReference>
<dbReference type="InterPro" id="IPR050140">
    <property type="entry name" value="SRY-related_HMG-box_TF-like"/>
</dbReference>
<dbReference type="InterPro" id="IPR036910">
    <property type="entry name" value="HMG_box_dom_sf"/>
</dbReference>
<evidence type="ECO:0000259" key="5">
    <source>
        <dbReference type="PROSITE" id="PS50118"/>
    </source>
</evidence>
<dbReference type="PANTHER" id="PTHR10270">
    <property type="entry name" value="SOX TRANSCRIPTION FACTOR"/>
    <property type="match status" value="1"/>
</dbReference>
<accession>A0A9N9BPU4</accession>
<dbReference type="AlphaFoldDB" id="A0A9N9BPU4"/>
<dbReference type="Proteomes" id="UP000789739">
    <property type="component" value="Unassembled WGS sequence"/>
</dbReference>
<gene>
    <name evidence="6" type="ORF">PBRASI_LOCUS6334</name>
</gene>
<evidence type="ECO:0000313" key="7">
    <source>
        <dbReference type="Proteomes" id="UP000789739"/>
    </source>
</evidence>
<feature type="DNA-binding region" description="HMG box" evidence="3">
    <location>
        <begin position="69"/>
        <end position="137"/>
    </location>
</feature>
<feature type="compositionally biased region" description="Low complexity" evidence="4">
    <location>
        <begin position="344"/>
        <end position="358"/>
    </location>
</feature>
<proteinExistence type="predicted"/>
<dbReference type="PANTHER" id="PTHR10270:SF161">
    <property type="entry name" value="SEX-DETERMINING REGION Y PROTEIN"/>
    <property type="match status" value="1"/>
</dbReference>
<name>A0A9N9BPU4_9GLOM</name>
<keyword evidence="3" id="KW-0539">Nucleus</keyword>
<keyword evidence="7" id="KW-1185">Reference proteome</keyword>
<dbReference type="GO" id="GO:0001228">
    <property type="term" value="F:DNA-binding transcription activator activity, RNA polymerase II-specific"/>
    <property type="evidence" value="ECO:0007669"/>
    <property type="project" value="TreeGrafter"/>
</dbReference>
<evidence type="ECO:0000256" key="3">
    <source>
        <dbReference type="PROSITE-ProRule" id="PRU00267"/>
    </source>
</evidence>
<keyword evidence="1 3" id="KW-0238">DNA-binding</keyword>
<comment type="caution">
    <text evidence="6">The sequence shown here is derived from an EMBL/GenBank/DDBJ whole genome shotgun (WGS) entry which is preliminary data.</text>
</comment>
<dbReference type="GO" id="GO:0000978">
    <property type="term" value="F:RNA polymerase II cis-regulatory region sequence-specific DNA binding"/>
    <property type="evidence" value="ECO:0007669"/>
    <property type="project" value="TreeGrafter"/>
</dbReference>
<protein>
    <submittedName>
        <fullName evidence="6">6842_t:CDS:1</fullName>
    </submittedName>
</protein>
<evidence type="ECO:0000256" key="2">
    <source>
        <dbReference type="ARBA" id="ARBA00023163"/>
    </source>
</evidence>
<dbReference type="SUPFAM" id="SSF47095">
    <property type="entry name" value="HMG-box"/>
    <property type="match status" value="1"/>
</dbReference>
<dbReference type="GO" id="GO:0030154">
    <property type="term" value="P:cell differentiation"/>
    <property type="evidence" value="ECO:0007669"/>
    <property type="project" value="TreeGrafter"/>
</dbReference>
<keyword evidence="2" id="KW-0804">Transcription</keyword>
<dbReference type="CDD" id="cd01389">
    <property type="entry name" value="HMG-box_ROX1-like"/>
    <property type="match status" value="1"/>
</dbReference>
<evidence type="ECO:0000313" key="6">
    <source>
        <dbReference type="EMBL" id="CAG8575502.1"/>
    </source>
</evidence>
<reference evidence="6" key="1">
    <citation type="submission" date="2021-06" db="EMBL/GenBank/DDBJ databases">
        <authorList>
            <person name="Kallberg Y."/>
            <person name="Tangrot J."/>
            <person name="Rosling A."/>
        </authorList>
    </citation>
    <scope>NUCLEOTIDE SEQUENCE</scope>
    <source>
        <strain evidence="6">BR232B</strain>
    </source>
</reference>
<dbReference type="EMBL" id="CAJVPI010000831">
    <property type="protein sequence ID" value="CAG8575502.1"/>
    <property type="molecule type" value="Genomic_DNA"/>
</dbReference>
<dbReference type="OrthoDB" id="6247875at2759"/>
<feature type="region of interest" description="Disordered" evidence="4">
    <location>
        <begin position="336"/>
        <end position="403"/>
    </location>
</feature>
<dbReference type="PROSITE" id="PS50118">
    <property type="entry name" value="HMG_BOX_2"/>
    <property type="match status" value="1"/>
</dbReference>
<sequence>MTKSKSSFICRSASPTLMNVDSPEYKRLMSEAVLSHLREMNKDVNTFTTNLPLAVLLAPCKKNRGNRGVSRPQNEFILYRKDIQDEIRREHPNATFIEISKIASNRWKNETTEKKNLFTVLSKAGYLAHKELFPDYKYQPKQKCGRGKKMVEVSQRGKNKKSELDPWAKSVTMPQMFIKTESEDKDDNRAKDNMTINFRVDNHTNQQSFKTADDTFLLQQSSSHNNDDSSNTESSDMFSSFALSPFFSPGVESCSSDIFASPQPSTSPMSFTEQSSMSAGSLYEDQIMDYSDNMSDGNKQNSELNCAMQTDDMSTRMNTELDNVLINPMLSMGFPNFEPEPEQLASSLSPTSHSSYSPSYPPPSTAAPSDNSGFSFLDFSSLHPPIPPSPPSSESTQTFSTENQFLSMLMQDPSETYFGYNDLLFGNETSQ</sequence>
<dbReference type="Gene3D" id="1.10.30.10">
    <property type="entry name" value="High mobility group box domain"/>
    <property type="match status" value="1"/>
</dbReference>
<evidence type="ECO:0000256" key="1">
    <source>
        <dbReference type="ARBA" id="ARBA00023125"/>
    </source>
</evidence>
<organism evidence="6 7">
    <name type="scientific">Paraglomus brasilianum</name>
    <dbReference type="NCBI Taxonomy" id="144538"/>
    <lineage>
        <taxon>Eukaryota</taxon>
        <taxon>Fungi</taxon>
        <taxon>Fungi incertae sedis</taxon>
        <taxon>Mucoromycota</taxon>
        <taxon>Glomeromycotina</taxon>
        <taxon>Glomeromycetes</taxon>
        <taxon>Paraglomerales</taxon>
        <taxon>Paraglomeraceae</taxon>
        <taxon>Paraglomus</taxon>
    </lineage>
</organism>
<evidence type="ECO:0000256" key="4">
    <source>
        <dbReference type="SAM" id="MobiDB-lite"/>
    </source>
</evidence>
<dbReference type="GO" id="GO:0005634">
    <property type="term" value="C:nucleus"/>
    <property type="evidence" value="ECO:0007669"/>
    <property type="project" value="UniProtKB-UniRule"/>
</dbReference>
<dbReference type="Pfam" id="PF00505">
    <property type="entry name" value="HMG_box"/>
    <property type="match status" value="1"/>
</dbReference>